<protein>
    <submittedName>
        <fullName evidence="5">Molybdate ABC transporter substrate-binding protein</fullName>
    </submittedName>
</protein>
<evidence type="ECO:0000256" key="4">
    <source>
        <dbReference type="SAM" id="SignalP"/>
    </source>
</evidence>
<dbReference type="PANTHER" id="PTHR30632">
    <property type="entry name" value="MOLYBDATE-BINDING PERIPLASMIC PROTEIN"/>
    <property type="match status" value="1"/>
</dbReference>
<proteinExistence type="inferred from homology"/>
<dbReference type="PANTHER" id="PTHR30632:SF17">
    <property type="entry name" value="MOLYBDATE-BINDING PROTEIN MODA"/>
    <property type="match status" value="1"/>
</dbReference>
<feature type="chain" id="PRO_5047125798" evidence="4">
    <location>
        <begin position="23"/>
        <end position="252"/>
    </location>
</feature>
<organism evidence="5 6">
    <name type="scientific">Vibrio zhanjiangensis</name>
    <dbReference type="NCBI Taxonomy" id="1046128"/>
    <lineage>
        <taxon>Bacteria</taxon>
        <taxon>Pseudomonadati</taxon>
        <taxon>Pseudomonadota</taxon>
        <taxon>Gammaproteobacteria</taxon>
        <taxon>Vibrionales</taxon>
        <taxon>Vibrionaceae</taxon>
        <taxon>Vibrio</taxon>
    </lineage>
</organism>
<feature type="signal peptide" evidence="4">
    <location>
        <begin position="1"/>
        <end position="22"/>
    </location>
</feature>
<name>A0ABQ6F050_9VIBR</name>
<evidence type="ECO:0000313" key="6">
    <source>
        <dbReference type="Proteomes" id="UP001157138"/>
    </source>
</evidence>
<dbReference type="SUPFAM" id="SSF53850">
    <property type="entry name" value="Periplasmic binding protein-like II"/>
    <property type="match status" value="1"/>
</dbReference>
<keyword evidence="6" id="KW-1185">Reference proteome</keyword>
<evidence type="ECO:0000256" key="3">
    <source>
        <dbReference type="ARBA" id="ARBA00022729"/>
    </source>
</evidence>
<dbReference type="Pfam" id="PF13531">
    <property type="entry name" value="SBP_bac_11"/>
    <property type="match status" value="1"/>
</dbReference>
<dbReference type="NCBIfam" id="NF007958">
    <property type="entry name" value="PRK10677.1"/>
    <property type="match status" value="1"/>
</dbReference>
<evidence type="ECO:0000313" key="5">
    <source>
        <dbReference type="EMBL" id="GLT18632.1"/>
    </source>
</evidence>
<keyword evidence="2" id="KW-0479">Metal-binding</keyword>
<dbReference type="Gene3D" id="3.40.190.10">
    <property type="entry name" value="Periplasmic binding protein-like II"/>
    <property type="match status" value="2"/>
</dbReference>
<gene>
    <name evidence="5" type="ORF">GCM10007938_24120</name>
</gene>
<evidence type="ECO:0000256" key="2">
    <source>
        <dbReference type="ARBA" id="ARBA00022723"/>
    </source>
</evidence>
<dbReference type="InterPro" id="IPR050682">
    <property type="entry name" value="ModA/WtpA"/>
</dbReference>
<dbReference type="InterPro" id="IPR005950">
    <property type="entry name" value="ModA"/>
</dbReference>
<dbReference type="RefSeq" id="WP_284192513.1">
    <property type="nucleotide sequence ID" value="NZ_BSPW01000050.1"/>
</dbReference>
<keyword evidence="3 4" id="KW-0732">Signal</keyword>
<dbReference type="EMBL" id="BSPW01000050">
    <property type="protein sequence ID" value="GLT18632.1"/>
    <property type="molecule type" value="Genomic_DNA"/>
</dbReference>
<comment type="similarity">
    <text evidence="1">Belongs to the bacterial solute-binding protein ModA family.</text>
</comment>
<accession>A0ABQ6F050</accession>
<dbReference type="NCBIfam" id="TIGR01256">
    <property type="entry name" value="modA"/>
    <property type="match status" value="1"/>
</dbReference>
<dbReference type="PIRSF" id="PIRSF004846">
    <property type="entry name" value="ModA"/>
    <property type="match status" value="1"/>
</dbReference>
<evidence type="ECO:0000256" key="1">
    <source>
        <dbReference type="ARBA" id="ARBA00009175"/>
    </source>
</evidence>
<sequence length="252" mass="27597">MNFKHFLALRIYAIFILTSAAASTNASSIYVYAASSMTNVVTTLGKEFYTQTGINVVPVVASSSSLARQILAGAPADIYISANTQWMDYLVQRHRVSRDNVTYIATNQLVVIAPVSKADHLELSDKSQWLSCLREGRLAIGDTHAVPAGIYAKQALQQLGLWQDLQPKLAPTSNVRVALTLVEHNEAPLGIVYRTDAWTSDKVKIVATFPSSSHTAITYPMVVLNDDISARNFAEFIQSKQGQSLLQGYGFL</sequence>
<comment type="caution">
    <text evidence="5">The sequence shown here is derived from an EMBL/GenBank/DDBJ whole genome shotgun (WGS) entry which is preliminary data.</text>
</comment>
<reference evidence="6" key="1">
    <citation type="journal article" date="2019" name="Int. J. Syst. Evol. Microbiol.">
        <title>The Global Catalogue of Microorganisms (GCM) 10K type strain sequencing project: providing services to taxonomists for standard genome sequencing and annotation.</title>
        <authorList>
            <consortium name="The Broad Institute Genomics Platform"/>
            <consortium name="The Broad Institute Genome Sequencing Center for Infectious Disease"/>
            <person name="Wu L."/>
            <person name="Ma J."/>
        </authorList>
    </citation>
    <scope>NUCLEOTIDE SEQUENCE [LARGE SCALE GENOMIC DNA]</scope>
    <source>
        <strain evidence="6">NBRC 108723</strain>
    </source>
</reference>
<dbReference type="Proteomes" id="UP001157138">
    <property type="component" value="Unassembled WGS sequence"/>
</dbReference>